<evidence type="ECO:0000313" key="2">
    <source>
        <dbReference type="Proteomes" id="UP001378960"/>
    </source>
</evidence>
<protein>
    <submittedName>
        <fullName evidence="1">Uncharacterized protein</fullName>
    </submittedName>
</protein>
<proteinExistence type="predicted"/>
<dbReference type="Proteomes" id="UP001378960">
    <property type="component" value="Unassembled WGS sequence"/>
</dbReference>
<dbReference type="AlphaFoldDB" id="A0AAV5R7A6"/>
<sequence>MSKEDWLRDKIERLLYRWGDVNNLRKKIEEVSELGEIEKLQGDLQIMIEYEKNKKDESYFKDSGYFDEEMNPKGESIRGGNIKWKVREYKVPFKSNVGEGEVSIPSEDKPRYYKIEFNGL</sequence>
<gene>
    <name evidence="1" type="ORF">DAPK24_039440</name>
</gene>
<reference evidence="1 2" key="1">
    <citation type="journal article" date="2023" name="Elife">
        <title>Identification of key yeast species and microbe-microbe interactions impacting larval growth of Drosophila in the wild.</title>
        <authorList>
            <person name="Mure A."/>
            <person name="Sugiura Y."/>
            <person name="Maeda R."/>
            <person name="Honda K."/>
            <person name="Sakurai N."/>
            <person name="Takahashi Y."/>
            <person name="Watada M."/>
            <person name="Katoh T."/>
            <person name="Gotoh A."/>
            <person name="Gotoh Y."/>
            <person name="Taniguchi I."/>
            <person name="Nakamura K."/>
            <person name="Hayashi T."/>
            <person name="Katayama T."/>
            <person name="Uemura T."/>
            <person name="Hattori Y."/>
        </authorList>
    </citation>
    <scope>NUCLEOTIDE SEQUENCE [LARGE SCALE GENOMIC DNA]</scope>
    <source>
        <strain evidence="1 2">PK-24</strain>
    </source>
</reference>
<comment type="caution">
    <text evidence="1">The sequence shown here is derived from an EMBL/GenBank/DDBJ whole genome shotgun (WGS) entry which is preliminary data.</text>
</comment>
<organism evidence="1 2">
    <name type="scientific">Pichia kluyveri</name>
    <name type="common">Yeast</name>
    <dbReference type="NCBI Taxonomy" id="36015"/>
    <lineage>
        <taxon>Eukaryota</taxon>
        <taxon>Fungi</taxon>
        <taxon>Dikarya</taxon>
        <taxon>Ascomycota</taxon>
        <taxon>Saccharomycotina</taxon>
        <taxon>Pichiomycetes</taxon>
        <taxon>Pichiales</taxon>
        <taxon>Pichiaceae</taxon>
        <taxon>Pichia</taxon>
    </lineage>
</organism>
<name>A0AAV5R7A6_PICKL</name>
<dbReference type="EMBL" id="BTGB01000005">
    <property type="protein sequence ID" value="GMM47369.1"/>
    <property type="molecule type" value="Genomic_DNA"/>
</dbReference>
<accession>A0AAV5R7A6</accession>
<evidence type="ECO:0000313" key="1">
    <source>
        <dbReference type="EMBL" id="GMM47369.1"/>
    </source>
</evidence>
<keyword evidence="2" id="KW-1185">Reference proteome</keyword>